<protein>
    <submittedName>
        <fullName evidence="1">Uncharacterized protein</fullName>
    </submittedName>
</protein>
<dbReference type="RefSeq" id="WP_129967453.1">
    <property type="nucleotide sequence ID" value="NZ_JACCEW010000001.1"/>
</dbReference>
<reference evidence="1 2" key="1">
    <citation type="submission" date="2020-07" db="EMBL/GenBank/DDBJ databases">
        <title>Taxonomic revisions and descriptions of new bacterial species based on genomic comparisons in the high-G+C-content subgroup of the family Alcaligenaceae.</title>
        <authorList>
            <person name="Szabo A."/>
            <person name="Felfoldi T."/>
        </authorList>
    </citation>
    <scope>NUCLEOTIDE SEQUENCE [LARGE SCALE GENOMIC DNA]</scope>
    <source>
        <strain evidence="1 2">DSM 25264</strain>
    </source>
</reference>
<keyword evidence="2" id="KW-1185">Reference proteome</keyword>
<evidence type="ECO:0000313" key="1">
    <source>
        <dbReference type="EMBL" id="NYT35575.1"/>
    </source>
</evidence>
<organism evidence="1 2">
    <name type="scientific">Allopusillimonas soli</name>
    <dbReference type="NCBI Taxonomy" id="659016"/>
    <lineage>
        <taxon>Bacteria</taxon>
        <taxon>Pseudomonadati</taxon>
        <taxon>Pseudomonadota</taxon>
        <taxon>Betaproteobacteria</taxon>
        <taxon>Burkholderiales</taxon>
        <taxon>Alcaligenaceae</taxon>
        <taxon>Allopusillimonas</taxon>
    </lineage>
</organism>
<comment type="caution">
    <text evidence="1">The sequence shown here is derived from an EMBL/GenBank/DDBJ whole genome shotgun (WGS) entry which is preliminary data.</text>
</comment>
<gene>
    <name evidence="1" type="ORF">H0A68_01720</name>
</gene>
<dbReference type="AlphaFoldDB" id="A0A853F509"/>
<name>A0A853F509_9BURK</name>
<evidence type="ECO:0000313" key="2">
    <source>
        <dbReference type="Proteomes" id="UP000580517"/>
    </source>
</evidence>
<proteinExistence type="predicted"/>
<dbReference type="Proteomes" id="UP000580517">
    <property type="component" value="Unassembled WGS sequence"/>
</dbReference>
<sequence length="68" mass="7849">MLQPPATAEDRDYDVVLEAGHAGTVRLFARKDRYSHGKSFYRFWRVFRAEPVDKRQANPGEDAREPLG</sequence>
<dbReference type="EMBL" id="JACCEW010000001">
    <property type="protein sequence ID" value="NYT35575.1"/>
    <property type="molecule type" value="Genomic_DNA"/>
</dbReference>
<dbReference type="OrthoDB" id="8660761at2"/>
<accession>A0A853F509</accession>